<dbReference type="OrthoDB" id="2087128at2"/>
<evidence type="ECO:0000313" key="1">
    <source>
        <dbReference type="EMBL" id="OPJ61643.1"/>
    </source>
</evidence>
<evidence type="ECO:0008006" key="3">
    <source>
        <dbReference type="Google" id="ProtNLM"/>
    </source>
</evidence>
<protein>
    <recommendedName>
        <fullName evidence="3">Spore coat protein GerQ</fullName>
    </recommendedName>
</protein>
<accession>A0A1V4IP24</accession>
<keyword evidence="2" id="KW-1185">Reference proteome</keyword>
<comment type="caution">
    <text evidence="1">The sequence shown here is derived from an EMBL/GenBank/DDBJ whole genome shotgun (WGS) entry which is preliminary data.</text>
</comment>
<dbReference type="Proteomes" id="UP000190080">
    <property type="component" value="Unassembled WGS sequence"/>
</dbReference>
<sequence length="186" mass="19518">MSESFCDDCLARQNNANIASGCGTGGWNAGAWTLGGNQQNAMGQQVPINQQAAMNQQASLPQSAMQQPIMGSTAANLGGMPGAVVSGGGAGMQQPSGAFPSPVPGVDFVQAPGSPVFQGQGYTQAFLRRNIGRNMRVEFLIGTNLLTDRTGTLLEVGISYIVLQPTDSDDQLMCDIYSIVFVTVYY</sequence>
<name>A0A1V4IP24_9CLOT</name>
<reference evidence="1 2" key="1">
    <citation type="submission" date="2017-03" db="EMBL/GenBank/DDBJ databases">
        <title>Genome sequence of Clostridium oryzae DSM 28571.</title>
        <authorList>
            <person name="Poehlein A."/>
            <person name="Daniel R."/>
        </authorList>
    </citation>
    <scope>NUCLEOTIDE SEQUENCE [LARGE SCALE GENOMIC DNA]</scope>
    <source>
        <strain evidence="1 2">DSM 28571</strain>
    </source>
</reference>
<dbReference type="EMBL" id="MZGV01000020">
    <property type="protein sequence ID" value="OPJ61643.1"/>
    <property type="molecule type" value="Genomic_DNA"/>
</dbReference>
<dbReference type="AlphaFoldDB" id="A0A1V4IP24"/>
<dbReference type="STRING" id="1450648.CLORY_21430"/>
<proteinExistence type="predicted"/>
<dbReference type="RefSeq" id="WP_079424134.1">
    <property type="nucleotide sequence ID" value="NZ_MZGV01000020.1"/>
</dbReference>
<evidence type="ECO:0000313" key="2">
    <source>
        <dbReference type="Proteomes" id="UP000190080"/>
    </source>
</evidence>
<organism evidence="1 2">
    <name type="scientific">Clostridium oryzae</name>
    <dbReference type="NCBI Taxonomy" id="1450648"/>
    <lineage>
        <taxon>Bacteria</taxon>
        <taxon>Bacillati</taxon>
        <taxon>Bacillota</taxon>
        <taxon>Clostridia</taxon>
        <taxon>Eubacteriales</taxon>
        <taxon>Clostridiaceae</taxon>
        <taxon>Clostridium</taxon>
    </lineage>
</organism>
<gene>
    <name evidence="1" type="ORF">CLORY_21430</name>
</gene>